<dbReference type="Proteomes" id="UP000650524">
    <property type="component" value="Unassembled WGS sequence"/>
</dbReference>
<accession>A0A8J6N0R3</accession>
<protein>
    <submittedName>
        <fullName evidence="1">Uncharacterized protein</fullName>
    </submittedName>
</protein>
<evidence type="ECO:0000313" key="2">
    <source>
        <dbReference type="Proteomes" id="UP000650524"/>
    </source>
</evidence>
<dbReference type="AlphaFoldDB" id="A0A8J6N0R3"/>
<name>A0A8J6N0R3_9DELT</name>
<reference evidence="1 2" key="1">
    <citation type="submission" date="2020-08" db="EMBL/GenBank/DDBJ databases">
        <title>Bridging the membrane lipid divide: bacteria of the FCB group superphylum have the potential to synthesize archaeal ether lipids.</title>
        <authorList>
            <person name="Villanueva L."/>
            <person name="Von Meijenfeldt F.A.B."/>
            <person name="Westbye A.B."/>
            <person name="Yadav S."/>
            <person name="Hopmans E.C."/>
            <person name="Dutilh B.E."/>
            <person name="Sinninghe Damste J.S."/>
        </authorList>
    </citation>
    <scope>NUCLEOTIDE SEQUENCE [LARGE SCALE GENOMIC DNA]</scope>
    <source>
        <strain evidence="1">NIOZ-UU27</strain>
    </source>
</reference>
<gene>
    <name evidence="1" type="ORF">H8E19_10880</name>
</gene>
<proteinExistence type="predicted"/>
<comment type="caution">
    <text evidence="1">The sequence shown here is derived from an EMBL/GenBank/DDBJ whole genome shotgun (WGS) entry which is preliminary data.</text>
</comment>
<organism evidence="1 2">
    <name type="scientific">Candidatus Desulfacyla euxinica</name>
    <dbReference type="NCBI Taxonomy" id="2841693"/>
    <lineage>
        <taxon>Bacteria</taxon>
        <taxon>Deltaproteobacteria</taxon>
        <taxon>Candidatus Desulfacyla</taxon>
    </lineage>
</organism>
<dbReference type="EMBL" id="JACNJD010000243">
    <property type="protein sequence ID" value="MBC8177897.1"/>
    <property type="molecule type" value="Genomic_DNA"/>
</dbReference>
<evidence type="ECO:0000313" key="1">
    <source>
        <dbReference type="EMBL" id="MBC8177897.1"/>
    </source>
</evidence>
<sequence>MTLMGGDEKGKAGNNLVIIRGIIIPADWDEKGNVVAVAVSTYDEVEYLIENNEKGKELKAFIREEVEVSGILKKEKNRLIMTIKEYRLKPNLMPARNSIKQNSRIIKK</sequence>